<accession>A0A4C1SU88</accession>
<sequence>MSHRVSSGEWVSSQIITRLMSRDAALAVGVNDPNIWRVTKRISNAFQSRARVTGLNCGPFWEPFAGLPASNVKISVVTNALSQVETARCVPRGARQAFDLGCGRVNDDDGPGLRRAGVKSLLDLK</sequence>
<organism evidence="1 2">
    <name type="scientific">Eumeta variegata</name>
    <name type="common">Bagworm moth</name>
    <name type="synonym">Eumeta japonica</name>
    <dbReference type="NCBI Taxonomy" id="151549"/>
    <lineage>
        <taxon>Eukaryota</taxon>
        <taxon>Metazoa</taxon>
        <taxon>Ecdysozoa</taxon>
        <taxon>Arthropoda</taxon>
        <taxon>Hexapoda</taxon>
        <taxon>Insecta</taxon>
        <taxon>Pterygota</taxon>
        <taxon>Neoptera</taxon>
        <taxon>Endopterygota</taxon>
        <taxon>Lepidoptera</taxon>
        <taxon>Glossata</taxon>
        <taxon>Ditrysia</taxon>
        <taxon>Tineoidea</taxon>
        <taxon>Psychidae</taxon>
        <taxon>Oiketicinae</taxon>
        <taxon>Eumeta</taxon>
    </lineage>
</organism>
<gene>
    <name evidence="1" type="ORF">EVAR_3960_1</name>
</gene>
<evidence type="ECO:0000313" key="2">
    <source>
        <dbReference type="Proteomes" id="UP000299102"/>
    </source>
</evidence>
<keyword evidence="2" id="KW-1185">Reference proteome</keyword>
<dbReference type="AlphaFoldDB" id="A0A4C1SU88"/>
<evidence type="ECO:0000313" key="1">
    <source>
        <dbReference type="EMBL" id="GBP04621.1"/>
    </source>
</evidence>
<dbReference type="EMBL" id="BGZK01000014">
    <property type="protein sequence ID" value="GBP04621.1"/>
    <property type="molecule type" value="Genomic_DNA"/>
</dbReference>
<name>A0A4C1SU88_EUMVA</name>
<reference evidence="1 2" key="1">
    <citation type="journal article" date="2019" name="Commun. Biol.">
        <title>The bagworm genome reveals a unique fibroin gene that provides high tensile strength.</title>
        <authorList>
            <person name="Kono N."/>
            <person name="Nakamura H."/>
            <person name="Ohtoshi R."/>
            <person name="Tomita M."/>
            <person name="Numata K."/>
            <person name="Arakawa K."/>
        </authorList>
    </citation>
    <scope>NUCLEOTIDE SEQUENCE [LARGE SCALE GENOMIC DNA]</scope>
</reference>
<protein>
    <submittedName>
        <fullName evidence="1">Uncharacterized protein</fullName>
    </submittedName>
</protein>
<comment type="caution">
    <text evidence="1">The sequence shown here is derived from an EMBL/GenBank/DDBJ whole genome shotgun (WGS) entry which is preliminary data.</text>
</comment>
<proteinExistence type="predicted"/>
<dbReference type="Proteomes" id="UP000299102">
    <property type="component" value="Unassembled WGS sequence"/>
</dbReference>